<evidence type="ECO:0000256" key="5">
    <source>
        <dbReference type="ARBA" id="ARBA00022833"/>
    </source>
</evidence>
<reference evidence="10" key="3">
    <citation type="submission" date="2025-09" db="UniProtKB">
        <authorList>
            <consortium name="Ensembl"/>
        </authorList>
    </citation>
    <scope>IDENTIFICATION</scope>
</reference>
<evidence type="ECO:0000256" key="2">
    <source>
        <dbReference type="ARBA" id="ARBA00022723"/>
    </source>
</evidence>
<keyword evidence="2" id="KW-0479">Metal-binding</keyword>
<dbReference type="Pfam" id="PF04988">
    <property type="entry name" value="AKAP95"/>
    <property type="match status" value="1"/>
</dbReference>
<dbReference type="GO" id="GO:0008270">
    <property type="term" value="F:zinc ion binding"/>
    <property type="evidence" value="ECO:0007669"/>
    <property type="project" value="UniProtKB-KW"/>
</dbReference>
<dbReference type="GeneTree" id="ENSGT00530000063777"/>
<keyword evidence="6" id="KW-0539">Nucleus</keyword>
<dbReference type="STRING" id="62062.ENSHHUP00000026190"/>
<evidence type="ECO:0000256" key="7">
    <source>
        <dbReference type="PROSITE-ProRule" id="PRU01140"/>
    </source>
</evidence>
<dbReference type="Proteomes" id="UP000314982">
    <property type="component" value="Unassembled WGS sequence"/>
</dbReference>
<feature type="region of interest" description="Disordered" evidence="8">
    <location>
        <begin position="102"/>
        <end position="130"/>
    </location>
</feature>
<dbReference type="InterPro" id="IPR034736">
    <property type="entry name" value="ZF_C2H2_AKAP95"/>
</dbReference>
<dbReference type="AlphaFoldDB" id="A0A4W5LLJ8"/>
<reference evidence="11" key="1">
    <citation type="submission" date="2018-06" db="EMBL/GenBank/DDBJ databases">
        <title>Genome assembly of Danube salmon.</title>
        <authorList>
            <person name="Macqueen D.J."/>
            <person name="Gundappa M.K."/>
        </authorList>
    </citation>
    <scope>NUCLEOTIDE SEQUENCE [LARGE SCALE GENOMIC DNA]</scope>
</reference>
<dbReference type="GO" id="GO:0003677">
    <property type="term" value="F:DNA binding"/>
    <property type="evidence" value="ECO:0007669"/>
    <property type="project" value="InterPro"/>
</dbReference>
<name>A0A4W5LLJ8_9TELE</name>
<evidence type="ECO:0000259" key="9">
    <source>
        <dbReference type="PROSITE" id="PS51799"/>
    </source>
</evidence>
<accession>A0A4W5LLJ8</accession>
<comment type="subcellular location">
    <subcellularLocation>
        <location evidence="1">Nucleus</location>
    </subcellularLocation>
</comment>
<evidence type="ECO:0000313" key="11">
    <source>
        <dbReference type="Proteomes" id="UP000314982"/>
    </source>
</evidence>
<dbReference type="Ensembl" id="ENSHHUT00000027225.1">
    <property type="protein sequence ID" value="ENSHHUP00000026190.1"/>
    <property type="gene ID" value="ENSHHUG00000016578.1"/>
</dbReference>
<dbReference type="PANTHER" id="PTHR12190">
    <property type="entry name" value="A-KINASE ANCHOR PROTEIN AKAP 8"/>
    <property type="match status" value="1"/>
</dbReference>
<dbReference type="PANTHER" id="PTHR12190:SF4">
    <property type="entry name" value="A-KINASE ANCHOR PROTEIN 8-LIKE"/>
    <property type="match status" value="1"/>
</dbReference>
<sequence length="281" mass="32137">MNLGQCKPTYSLSFLLRPPFIQAGCRFTTSIKTALSLLPSLARFPVTTSLFPSNTKTSFSLSLPFSRLPSSLRLISPPVFRSSPTITSPPLSPVVSMQEEISQMKKKLQTGKQTPPQDKVPKNRRKRGGFLERSGVTLTPKSQTQRVTFACSVCKFRSFYHEDMAAHLESKFHKDHFKFLSSQLSKPTTDFLQEYLNNKYKKTEQRTSQMENHCAAICQVYKEQDLTRQLGMEHFMKKVEAAHCAACDLFIPMQFYVIQKHLKSPDHNFNRKVSTLHREHG</sequence>
<keyword evidence="11" id="KW-1185">Reference proteome</keyword>
<dbReference type="GO" id="GO:0005634">
    <property type="term" value="C:nucleus"/>
    <property type="evidence" value="ECO:0007669"/>
    <property type="project" value="UniProtKB-SubCell"/>
</dbReference>
<evidence type="ECO:0000256" key="8">
    <source>
        <dbReference type="SAM" id="MobiDB-lite"/>
    </source>
</evidence>
<proteinExistence type="inferred from homology"/>
<evidence type="ECO:0000256" key="6">
    <source>
        <dbReference type="ARBA" id="ARBA00023242"/>
    </source>
</evidence>
<feature type="domain" description="C2H2 AKAP95-type" evidence="9">
    <location>
        <begin position="244"/>
        <end position="267"/>
    </location>
</feature>
<feature type="domain" description="C2H2 AKAP95-type" evidence="9">
    <location>
        <begin position="151"/>
        <end position="173"/>
    </location>
</feature>
<dbReference type="PROSITE" id="PS51799">
    <property type="entry name" value="ZF_C2H2_AKAP95"/>
    <property type="match status" value="2"/>
</dbReference>
<keyword evidence="4 7" id="KW-0863">Zinc-finger</keyword>
<dbReference type="InterPro" id="IPR007071">
    <property type="entry name" value="AKAP95"/>
</dbReference>
<reference evidence="10" key="2">
    <citation type="submission" date="2025-08" db="UniProtKB">
        <authorList>
            <consortium name="Ensembl"/>
        </authorList>
    </citation>
    <scope>IDENTIFICATION</scope>
</reference>
<protein>
    <recommendedName>
        <fullName evidence="9">C2H2 AKAP95-type domain-containing protein</fullName>
    </recommendedName>
</protein>
<evidence type="ECO:0000256" key="1">
    <source>
        <dbReference type="ARBA" id="ARBA00004123"/>
    </source>
</evidence>
<evidence type="ECO:0000256" key="3">
    <source>
        <dbReference type="ARBA" id="ARBA00022737"/>
    </source>
</evidence>
<keyword evidence="5" id="KW-0862">Zinc</keyword>
<evidence type="ECO:0000256" key="4">
    <source>
        <dbReference type="ARBA" id="ARBA00022771"/>
    </source>
</evidence>
<organism evidence="10 11">
    <name type="scientific">Hucho hucho</name>
    <name type="common">huchen</name>
    <dbReference type="NCBI Taxonomy" id="62062"/>
    <lineage>
        <taxon>Eukaryota</taxon>
        <taxon>Metazoa</taxon>
        <taxon>Chordata</taxon>
        <taxon>Craniata</taxon>
        <taxon>Vertebrata</taxon>
        <taxon>Euteleostomi</taxon>
        <taxon>Actinopterygii</taxon>
        <taxon>Neopterygii</taxon>
        <taxon>Teleostei</taxon>
        <taxon>Protacanthopterygii</taxon>
        <taxon>Salmoniformes</taxon>
        <taxon>Salmonidae</taxon>
        <taxon>Salmoninae</taxon>
        <taxon>Hucho</taxon>
    </lineage>
</organism>
<keyword evidence="3" id="KW-0677">Repeat</keyword>
<comment type="similarity">
    <text evidence="7">Belongs to the AKAP95 family.</text>
</comment>
<evidence type="ECO:0000313" key="10">
    <source>
        <dbReference type="Ensembl" id="ENSHHUP00000026190.1"/>
    </source>
</evidence>